<feature type="signal peptide" evidence="1">
    <location>
        <begin position="1"/>
        <end position="18"/>
    </location>
</feature>
<proteinExistence type="predicted"/>
<dbReference type="EMBL" id="MU007050">
    <property type="protein sequence ID" value="KAF2429109.1"/>
    <property type="molecule type" value="Genomic_DNA"/>
</dbReference>
<evidence type="ECO:0000313" key="2">
    <source>
        <dbReference type="EMBL" id="KAF2429109.1"/>
    </source>
</evidence>
<organism evidence="2 3">
    <name type="scientific">Tothia fuscella</name>
    <dbReference type="NCBI Taxonomy" id="1048955"/>
    <lineage>
        <taxon>Eukaryota</taxon>
        <taxon>Fungi</taxon>
        <taxon>Dikarya</taxon>
        <taxon>Ascomycota</taxon>
        <taxon>Pezizomycotina</taxon>
        <taxon>Dothideomycetes</taxon>
        <taxon>Pleosporomycetidae</taxon>
        <taxon>Venturiales</taxon>
        <taxon>Cylindrosympodiaceae</taxon>
        <taxon>Tothia</taxon>
    </lineage>
</organism>
<feature type="chain" id="PRO_5040120657" evidence="1">
    <location>
        <begin position="19"/>
        <end position="191"/>
    </location>
</feature>
<comment type="caution">
    <text evidence="2">The sequence shown here is derived from an EMBL/GenBank/DDBJ whole genome shotgun (WGS) entry which is preliminary data.</text>
</comment>
<reference evidence="2" key="1">
    <citation type="journal article" date="2020" name="Stud. Mycol.">
        <title>101 Dothideomycetes genomes: a test case for predicting lifestyles and emergence of pathogens.</title>
        <authorList>
            <person name="Haridas S."/>
            <person name="Albert R."/>
            <person name="Binder M."/>
            <person name="Bloem J."/>
            <person name="Labutti K."/>
            <person name="Salamov A."/>
            <person name="Andreopoulos B."/>
            <person name="Baker S."/>
            <person name="Barry K."/>
            <person name="Bills G."/>
            <person name="Bluhm B."/>
            <person name="Cannon C."/>
            <person name="Castanera R."/>
            <person name="Culley D."/>
            <person name="Daum C."/>
            <person name="Ezra D."/>
            <person name="Gonzalez J."/>
            <person name="Henrissat B."/>
            <person name="Kuo A."/>
            <person name="Liang C."/>
            <person name="Lipzen A."/>
            <person name="Lutzoni F."/>
            <person name="Magnuson J."/>
            <person name="Mondo S."/>
            <person name="Nolan M."/>
            <person name="Ohm R."/>
            <person name="Pangilinan J."/>
            <person name="Park H.-J."/>
            <person name="Ramirez L."/>
            <person name="Alfaro M."/>
            <person name="Sun H."/>
            <person name="Tritt A."/>
            <person name="Yoshinaga Y."/>
            <person name="Zwiers L.-H."/>
            <person name="Turgeon B."/>
            <person name="Goodwin S."/>
            <person name="Spatafora J."/>
            <person name="Crous P."/>
            <person name="Grigoriev I."/>
        </authorList>
    </citation>
    <scope>NUCLEOTIDE SEQUENCE</scope>
    <source>
        <strain evidence="2">CBS 130266</strain>
    </source>
</reference>
<dbReference type="AlphaFoldDB" id="A0A9P4TWC4"/>
<dbReference type="Proteomes" id="UP000800235">
    <property type="component" value="Unassembled WGS sequence"/>
</dbReference>
<protein>
    <submittedName>
        <fullName evidence="2">Uncharacterized protein</fullName>
    </submittedName>
</protein>
<keyword evidence="1" id="KW-0732">Signal</keyword>
<accession>A0A9P4TWC4</accession>
<keyword evidence="3" id="KW-1185">Reference proteome</keyword>
<evidence type="ECO:0000313" key="3">
    <source>
        <dbReference type="Proteomes" id="UP000800235"/>
    </source>
</evidence>
<sequence length="191" mass="19561">MRAAIGTFAVFLSSLIHAIPHAQNSTKFAIQVTASLDGGAPTTLYLSKDKVGGAVSDIKDAAPCTITSRNYLSCDGRTMGASPTRDPTNPQGGFGEVIPITAVGTPSTMIDNYSVDGGNVLHWKSEKFADLPAGKTIMKPKGEGGQDGEAVFGLATTSDGAVQVVTLIGYTNGEVKGFTKVAAGTAKAVPL</sequence>
<evidence type="ECO:0000256" key="1">
    <source>
        <dbReference type="SAM" id="SignalP"/>
    </source>
</evidence>
<name>A0A9P4TWC4_9PEZI</name>
<gene>
    <name evidence="2" type="ORF">EJ08DRAFT_718723</name>
</gene>